<feature type="transmembrane region" description="Helical" evidence="2">
    <location>
        <begin position="135"/>
        <end position="158"/>
    </location>
</feature>
<protein>
    <submittedName>
        <fullName evidence="3">Uncharacterized protein</fullName>
    </submittedName>
</protein>
<keyword evidence="2" id="KW-0472">Membrane</keyword>
<proteinExistence type="predicted"/>
<sequence length="162" mass="18075">MAAEHPENDLTSDEVSDADYTNLRRPEPQTFDELADAPDPLAVAAANRRSTRQALWFMVGIIAASAVYALILVGILKFTGGGQECHSAELAAWLCTKQQRTIYATTTVVLPFLGMIGCAVIMVRKLKSYVRWRGWMAIFWVMVGHFMLWCITDIQILLAPEL</sequence>
<name>A0A2W5B4E4_9CORY</name>
<evidence type="ECO:0000313" key="3">
    <source>
        <dbReference type="EMBL" id="PZP01685.1"/>
    </source>
</evidence>
<organism evidence="3 4">
    <name type="scientific">Corynebacterium urealyticum</name>
    <dbReference type="NCBI Taxonomy" id="43771"/>
    <lineage>
        <taxon>Bacteria</taxon>
        <taxon>Bacillati</taxon>
        <taxon>Actinomycetota</taxon>
        <taxon>Actinomycetes</taxon>
        <taxon>Mycobacteriales</taxon>
        <taxon>Corynebacteriaceae</taxon>
        <taxon>Corynebacterium</taxon>
    </lineage>
</organism>
<keyword evidence="2" id="KW-1133">Transmembrane helix</keyword>
<evidence type="ECO:0000256" key="2">
    <source>
        <dbReference type="SAM" id="Phobius"/>
    </source>
</evidence>
<reference evidence="3 4" key="1">
    <citation type="submission" date="2017-11" db="EMBL/GenBank/DDBJ databases">
        <title>Infants hospitalized years apart are colonized by the same room-sourced microbial strains.</title>
        <authorList>
            <person name="Brooks B."/>
            <person name="Olm M.R."/>
            <person name="Firek B.A."/>
            <person name="Baker R."/>
            <person name="Thomas B.C."/>
            <person name="Morowitz M.J."/>
            <person name="Banfield J.F."/>
        </authorList>
    </citation>
    <scope>NUCLEOTIDE SEQUENCE [LARGE SCALE GENOMIC DNA]</scope>
    <source>
        <strain evidence="3">S2_012_000_R3_87</strain>
    </source>
</reference>
<gene>
    <name evidence="3" type="ORF">DI609_03600</name>
</gene>
<evidence type="ECO:0000256" key="1">
    <source>
        <dbReference type="SAM" id="MobiDB-lite"/>
    </source>
</evidence>
<dbReference type="AlphaFoldDB" id="A0A2W5B4E4"/>
<feature type="transmembrane region" description="Helical" evidence="2">
    <location>
        <begin position="54"/>
        <end position="76"/>
    </location>
</feature>
<comment type="caution">
    <text evidence="3">The sequence shown here is derived from an EMBL/GenBank/DDBJ whole genome shotgun (WGS) entry which is preliminary data.</text>
</comment>
<feature type="transmembrane region" description="Helical" evidence="2">
    <location>
        <begin position="102"/>
        <end position="123"/>
    </location>
</feature>
<dbReference type="EMBL" id="QFNY01000059">
    <property type="protein sequence ID" value="PZP01685.1"/>
    <property type="molecule type" value="Genomic_DNA"/>
</dbReference>
<dbReference type="Proteomes" id="UP000249451">
    <property type="component" value="Unassembled WGS sequence"/>
</dbReference>
<accession>A0A2W5B4E4</accession>
<evidence type="ECO:0000313" key="4">
    <source>
        <dbReference type="Proteomes" id="UP000249451"/>
    </source>
</evidence>
<feature type="region of interest" description="Disordered" evidence="1">
    <location>
        <begin position="1"/>
        <end position="21"/>
    </location>
</feature>
<keyword evidence="2" id="KW-0812">Transmembrane</keyword>